<dbReference type="Pfam" id="PF16845">
    <property type="entry name" value="SQAPI"/>
    <property type="match status" value="1"/>
</dbReference>
<keyword evidence="6" id="KW-1185">Reference proteome</keyword>
<dbReference type="PANTHER" id="PTHR47364:SF2">
    <property type="entry name" value="CYSTEINE PROTEINASE INHIBITOR 5"/>
    <property type="match status" value="1"/>
</dbReference>
<organism evidence="5 6">
    <name type="scientific">Perilla frutescens var. hirtella</name>
    <name type="common">Perilla citriodora</name>
    <name type="synonym">Perilla setoyensis</name>
    <dbReference type="NCBI Taxonomy" id="608512"/>
    <lineage>
        <taxon>Eukaryota</taxon>
        <taxon>Viridiplantae</taxon>
        <taxon>Streptophyta</taxon>
        <taxon>Embryophyta</taxon>
        <taxon>Tracheophyta</taxon>
        <taxon>Spermatophyta</taxon>
        <taxon>Magnoliopsida</taxon>
        <taxon>eudicotyledons</taxon>
        <taxon>Gunneridae</taxon>
        <taxon>Pentapetalae</taxon>
        <taxon>asterids</taxon>
        <taxon>lamiids</taxon>
        <taxon>Lamiales</taxon>
        <taxon>Lamiaceae</taxon>
        <taxon>Nepetoideae</taxon>
        <taxon>Elsholtzieae</taxon>
        <taxon>Perilla</taxon>
    </lineage>
</organism>
<evidence type="ECO:0000256" key="1">
    <source>
        <dbReference type="ARBA" id="ARBA00022690"/>
    </source>
</evidence>
<comment type="caution">
    <text evidence="5">The sequence shown here is derived from an EMBL/GenBank/DDBJ whole genome shotgun (WGS) entry which is preliminary data.</text>
</comment>
<keyword evidence="3" id="KW-0732">Signal</keyword>
<dbReference type="GO" id="GO:0004869">
    <property type="term" value="F:cysteine-type endopeptidase inhibitor activity"/>
    <property type="evidence" value="ECO:0007669"/>
    <property type="project" value="UniProtKB-KW"/>
</dbReference>
<evidence type="ECO:0000256" key="3">
    <source>
        <dbReference type="SAM" id="SignalP"/>
    </source>
</evidence>
<feature type="domain" description="Cystatin" evidence="4">
    <location>
        <begin position="29"/>
        <end position="121"/>
    </location>
</feature>
<accession>A0AAD4IQV2</accession>
<dbReference type="PROSITE" id="PS00287">
    <property type="entry name" value="CYSTATIN"/>
    <property type="match status" value="1"/>
</dbReference>
<reference evidence="5 6" key="1">
    <citation type="journal article" date="2021" name="Nat. Commun.">
        <title>Incipient diploidization of the medicinal plant Perilla within 10,000 years.</title>
        <authorList>
            <person name="Zhang Y."/>
            <person name="Shen Q."/>
            <person name="Leng L."/>
            <person name="Zhang D."/>
            <person name="Chen S."/>
            <person name="Shi Y."/>
            <person name="Ning Z."/>
            <person name="Chen S."/>
        </authorList>
    </citation>
    <scope>NUCLEOTIDE SEQUENCE [LARGE SCALE GENOMIC DNA]</scope>
    <source>
        <strain evidence="6">cv. PC099</strain>
    </source>
</reference>
<dbReference type="InterPro" id="IPR000010">
    <property type="entry name" value="Cystatin_dom"/>
</dbReference>
<gene>
    <name evidence="5" type="ORF">C2S53_018694</name>
</gene>
<feature type="chain" id="PRO_5042092715" description="Cystatin domain-containing protein" evidence="3">
    <location>
        <begin position="25"/>
        <end position="125"/>
    </location>
</feature>
<keyword evidence="2" id="KW-0789">Thiol protease inhibitor</keyword>
<dbReference type="Proteomes" id="UP001190926">
    <property type="component" value="Unassembled WGS sequence"/>
</dbReference>
<dbReference type="InterPro" id="IPR018073">
    <property type="entry name" value="Prot_inh_cystat_CS"/>
</dbReference>
<protein>
    <recommendedName>
        <fullName evidence="4">Cystatin domain-containing protein</fullName>
    </recommendedName>
</protein>
<evidence type="ECO:0000313" key="6">
    <source>
        <dbReference type="Proteomes" id="UP001190926"/>
    </source>
</evidence>
<evidence type="ECO:0000313" key="5">
    <source>
        <dbReference type="EMBL" id="KAH6819752.1"/>
    </source>
</evidence>
<dbReference type="CDD" id="cd00042">
    <property type="entry name" value="CY"/>
    <property type="match status" value="1"/>
</dbReference>
<name>A0AAD4IQV2_PERFH</name>
<dbReference type="SMART" id="SM00043">
    <property type="entry name" value="CY"/>
    <property type="match status" value="1"/>
</dbReference>
<dbReference type="EMBL" id="SDAM02007587">
    <property type="protein sequence ID" value="KAH6819752.1"/>
    <property type="molecule type" value="Genomic_DNA"/>
</dbReference>
<dbReference type="InterPro" id="IPR046350">
    <property type="entry name" value="Cystatin_sf"/>
</dbReference>
<dbReference type="AlphaFoldDB" id="A0AAD4IQV2"/>
<feature type="signal peptide" evidence="3">
    <location>
        <begin position="1"/>
        <end position="24"/>
    </location>
</feature>
<evidence type="ECO:0000259" key="4">
    <source>
        <dbReference type="SMART" id="SM00043"/>
    </source>
</evidence>
<dbReference type="PANTHER" id="PTHR47364">
    <property type="entry name" value="CYSTEINE PROTEINASE INHIBITOR 5"/>
    <property type="match status" value="1"/>
</dbReference>
<keyword evidence="1" id="KW-0646">Protease inhibitor</keyword>
<proteinExistence type="predicted"/>
<evidence type="ECO:0000256" key="2">
    <source>
        <dbReference type="ARBA" id="ARBA00022704"/>
    </source>
</evidence>
<dbReference type="Gene3D" id="3.10.450.10">
    <property type="match status" value="1"/>
</dbReference>
<sequence>MAPKSAHVVFVFLSLVAVAVPILAASRGPLIGGWQPIENANDNKEVVDVAKLAVEEYNKEKNRSLVFVSVVKGDSQVVAGTKYRLIISAKDAKATTAPSNYRAVVWSKLDKSIQLISFEKEITTA</sequence>
<dbReference type="SUPFAM" id="SSF54403">
    <property type="entry name" value="Cystatin/monellin"/>
    <property type="match status" value="1"/>
</dbReference>